<feature type="region of interest" description="Disordered" evidence="1">
    <location>
        <begin position="83"/>
        <end position="155"/>
    </location>
</feature>
<keyword evidence="3" id="KW-1185">Reference proteome</keyword>
<organism evidence="2 3">
    <name type="scientific">Coptis chinensis</name>
    <dbReference type="NCBI Taxonomy" id="261450"/>
    <lineage>
        <taxon>Eukaryota</taxon>
        <taxon>Viridiplantae</taxon>
        <taxon>Streptophyta</taxon>
        <taxon>Embryophyta</taxon>
        <taxon>Tracheophyta</taxon>
        <taxon>Spermatophyta</taxon>
        <taxon>Magnoliopsida</taxon>
        <taxon>Ranunculales</taxon>
        <taxon>Ranunculaceae</taxon>
        <taxon>Coptidoideae</taxon>
        <taxon>Coptis</taxon>
    </lineage>
</organism>
<proteinExistence type="predicted"/>
<feature type="compositionally biased region" description="Low complexity" evidence="1">
    <location>
        <begin position="99"/>
        <end position="118"/>
    </location>
</feature>
<gene>
    <name evidence="2" type="ORF">IFM89_033090</name>
</gene>
<evidence type="ECO:0000313" key="2">
    <source>
        <dbReference type="EMBL" id="KAF9617020.1"/>
    </source>
</evidence>
<dbReference type="AlphaFoldDB" id="A0A835M2V4"/>
<evidence type="ECO:0000256" key="1">
    <source>
        <dbReference type="SAM" id="MobiDB-lite"/>
    </source>
</evidence>
<name>A0A835M2V4_9MAGN</name>
<dbReference type="EMBL" id="JADFTS010000003">
    <property type="protein sequence ID" value="KAF9617020.1"/>
    <property type="molecule type" value="Genomic_DNA"/>
</dbReference>
<reference evidence="2 3" key="1">
    <citation type="submission" date="2020-10" db="EMBL/GenBank/DDBJ databases">
        <title>The Coptis chinensis genome and diversification of protoberbering-type alkaloids.</title>
        <authorList>
            <person name="Wang B."/>
            <person name="Shu S."/>
            <person name="Song C."/>
            <person name="Liu Y."/>
        </authorList>
    </citation>
    <scope>NUCLEOTIDE SEQUENCE [LARGE SCALE GENOMIC DNA]</scope>
    <source>
        <strain evidence="2">HL-2020</strain>
        <tissue evidence="2">Leaf</tissue>
    </source>
</reference>
<feature type="non-terminal residue" evidence="2">
    <location>
        <position position="1"/>
    </location>
</feature>
<feature type="compositionally biased region" description="Polar residues" evidence="1">
    <location>
        <begin position="140"/>
        <end position="152"/>
    </location>
</feature>
<accession>A0A835M2V4</accession>
<evidence type="ECO:0000313" key="3">
    <source>
        <dbReference type="Proteomes" id="UP000631114"/>
    </source>
</evidence>
<protein>
    <submittedName>
        <fullName evidence="2">Uncharacterized protein</fullName>
    </submittedName>
</protein>
<sequence>METQKDVVTQPNVDINRARVRKKIRTNTESSVRSEQGSFELQTRPQAVIGAQISGALINHPPTTQVQPHRQLPMSIVTLEPSRRSVSLRARRDTARVMSSPKAQSSQSSSYSNNHSPPAVLPTQKASAHRALISSPKAHSGQSSSDLNNRSTPAVLPTRKALAQRARRAREKMENLFASTLTTMGHVASEAADDSHSPLQPCVLKDKGKRIVRDLAPTPLYTTVTYLVGSSSTGDSTRENDVLCKENVMELGSCYPQLGHSQITTPLRIY</sequence>
<dbReference type="Proteomes" id="UP000631114">
    <property type="component" value="Unassembled WGS sequence"/>
</dbReference>
<comment type="caution">
    <text evidence="2">The sequence shown here is derived from an EMBL/GenBank/DDBJ whole genome shotgun (WGS) entry which is preliminary data.</text>
</comment>